<feature type="compositionally biased region" description="Low complexity" evidence="1">
    <location>
        <begin position="183"/>
        <end position="205"/>
    </location>
</feature>
<feature type="region of interest" description="Disordered" evidence="1">
    <location>
        <begin position="39"/>
        <end position="75"/>
    </location>
</feature>
<evidence type="ECO:0000256" key="1">
    <source>
        <dbReference type="SAM" id="MobiDB-lite"/>
    </source>
</evidence>
<feature type="chain" id="PRO_5044016855" evidence="2">
    <location>
        <begin position="16"/>
        <end position="486"/>
    </location>
</feature>
<name>A0A182J8U2_ANOAO</name>
<dbReference type="VEuPathDB" id="VectorBase:AATE013566"/>
<dbReference type="EnsemblMetazoa" id="AATE013566-RA">
    <property type="protein sequence ID" value="AATE013566-PA.1"/>
    <property type="gene ID" value="AATE013566"/>
</dbReference>
<reference evidence="3" key="1">
    <citation type="submission" date="2022-08" db="UniProtKB">
        <authorList>
            <consortium name="EnsemblMetazoa"/>
        </authorList>
    </citation>
    <scope>IDENTIFICATION</scope>
    <source>
        <strain evidence="3">EBRO</strain>
    </source>
</reference>
<feature type="compositionally biased region" description="Polar residues" evidence="1">
    <location>
        <begin position="210"/>
        <end position="234"/>
    </location>
</feature>
<protein>
    <submittedName>
        <fullName evidence="3">Uncharacterized protein</fullName>
    </submittedName>
</protein>
<feature type="signal peptide" evidence="2">
    <location>
        <begin position="1"/>
        <end position="15"/>
    </location>
</feature>
<sequence length="486" mass="52790">MRLVVVLSVLVQIYADNVSGPVPLAVTVSVGTRSPLAAGRIASERTPGRSMAPLEPGAVGPAPERRPSGQAGFRSERNVYRTKLSKLRLILLADMLNEIPPPQQELITCLANSSTLNVTTKHCDCEAYSCKDLLASSTPSPFNLIQPKRKIHNSCREHCCRKKKFNRSIDPAALENVVVSSLTSSSSPASSSSSSLSPSAAATSSRQRYKTVTITSPAHRSPSVSTLAAGSSHSNRLEAVESTYRRPTGPPSSGSVRDHRDRTVTAGRESCSNDGTDNHIRLKSKPLRRERSHEAEFPRAIRSAIRQAVRVRKNGILCRQIQCPTFVRRECSVQWRKSVKPWMELDGKTPEKLLVWNGAGSDGADSGGTSVSRIILPEQYATTFQRLENNVVGNNTKTPEKLLVWNGAGSDGADSGGTSVSRIILPEQYATTFQRLENNVVGFAGARIGGITERQTTTTWLAQVSDRYSGFDWHRSAESVDGKRAG</sequence>
<proteinExistence type="predicted"/>
<evidence type="ECO:0000313" key="3">
    <source>
        <dbReference type="EnsemblMetazoa" id="AATE013566-PA.1"/>
    </source>
</evidence>
<dbReference type="AlphaFoldDB" id="A0A182J8U2"/>
<organism evidence="3">
    <name type="scientific">Anopheles atroparvus</name>
    <name type="common">European mosquito</name>
    <dbReference type="NCBI Taxonomy" id="41427"/>
    <lineage>
        <taxon>Eukaryota</taxon>
        <taxon>Metazoa</taxon>
        <taxon>Ecdysozoa</taxon>
        <taxon>Arthropoda</taxon>
        <taxon>Hexapoda</taxon>
        <taxon>Insecta</taxon>
        <taxon>Pterygota</taxon>
        <taxon>Neoptera</taxon>
        <taxon>Endopterygota</taxon>
        <taxon>Diptera</taxon>
        <taxon>Nematocera</taxon>
        <taxon>Culicoidea</taxon>
        <taxon>Culicidae</taxon>
        <taxon>Anophelinae</taxon>
        <taxon>Anopheles</taxon>
    </lineage>
</organism>
<feature type="region of interest" description="Disordered" evidence="1">
    <location>
        <begin position="183"/>
        <end position="280"/>
    </location>
</feature>
<accession>A0A182J8U2</accession>
<evidence type="ECO:0000256" key="2">
    <source>
        <dbReference type="SAM" id="SignalP"/>
    </source>
</evidence>
<keyword evidence="2" id="KW-0732">Signal</keyword>